<keyword evidence="10 17" id="KW-0663">Pyridoxal phosphate</keyword>
<evidence type="ECO:0000256" key="12">
    <source>
        <dbReference type="ARBA" id="ARBA00048212"/>
    </source>
</evidence>
<dbReference type="InterPro" id="IPR043131">
    <property type="entry name" value="BCAT-like_N"/>
</dbReference>
<proteinExistence type="inferred from homology"/>
<keyword evidence="11 18" id="KW-0100">Branched-chain amino acid biosynthesis</keyword>
<dbReference type="PROSITE" id="PS00770">
    <property type="entry name" value="AA_TRANSFER_CLASS_4"/>
    <property type="match status" value="1"/>
</dbReference>
<dbReference type="CDD" id="cd01557">
    <property type="entry name" value="BCAT_beta_family"/>
    <property type="match status" value="1"/>
</dbReference>
<evidence type="ECO:0000256" key="17">
    <source>
        <dbReference type="RuleBase" id="RU004516"/>
    </source>
</evidence>
<evidence type="ECO:0000256" key="7">
    <source>
        <dbReference type="ARBA" id="ARBA00022576"/>
    </source>
</evidence>
<evidence type="ECO:0000256" key="16">
    <source>
        <dbReference type="RuleBase" id="RU004106"/>
    </source>
</evidence>
<protein>
    <recommendedName>
        <fullName evidence="18">Branched-chain-amino-acid aminotransferase</fullName>
        <ecNumber evidence="18">2.6.1.42</ecNumber>
    </recommendedName>
</protein>
<evidence type="ECO:0000256" key="6">
    <source>
        <dbReference type="ARBA" id="ARBA00009320"/>
    </source>
</evidence>
<evidence type="ECO:0000256" key="4">
    <source>
        <dbReference type="ARBA" id="ARBA00004931"/>
    </source>
</evidence>
<dbReference type="NCBIfam" id="TIGR01123">
    <property type="entry name" value="ilvE_II"/>
    <property type="match status" value="1"/>
</dbReference>
<comment type="catalytic activity">
    <reaction evidence="12 18">
        <text>L-valine + 2-oxoglutarate = 3-methyl-2-oxobutanoate + L-glutamate</text>
        <dbReference type="Rhea" id="RHEA:24813"/>
        <dbReference type="ChEBI" id="CHEBI:11851"/>
        <dbReference type="ChEBI" id="CHEBI:16810"/>
        <dbReference type="ChEBI" id="CHEBI:29985"/>
        <dbReference type="ChEBI" id="CHEBI:57762"/>
        <dbReference type="EC" id="2.6.1.42"/>
    </reaction>
</comment>
<evidence type="ECO:0000256" key="3">
    <source>
        <dbReference type="ARBA" id="ARBA00004824"/>
    </source>
</evidence>
<evidence type="ECO:0000256" key="8">
    <source>
        <dbReference type="ARBA" id="ARBA00022605"/>
    </source>
</evidence>
<dbReference type="GO" id="GO:0009097">
    <property type="term" value="P:isoleucine biosynthetic process"/>
    <property type="evidence" value="ECO:0007669"/>
    <property type="project" value="UniProtKB-UniPathway"/>
</dbReference>
<feature type="modified residue" description="N6-(pyridoxal phosphate)lysine" evidence="15">
    <location>
        <position position="206"/>
    </location>
</feature>
<dbReference type="Gene3D" id="3.30.470.10">
    <property type="match status" value="1"/>
</dbReference>
<dbReference type="PANTHER" id="PTHR11825">
    <property type="entry name" value="SUBGROUP IIII AMINOTRANSFERASE"/>
    <property type="match status" value="1"/>
</dbReference>
<accession>A0A5C6U5U6</accession>
<dbReference type="UniPathway" id="UPA00047">
    <property type="reaction ID" value="UER00058"/>
</dbReference>
<comment type="function">
    <text evidence="2">Acts on leucine, isoleucine and valine.</text>
</comment>
<evidence type="ECO:0000256" key="1">
    <source>
        <dbReference type="ARBA" id="ARBA00001933"/>
    </source>
</evidence>
<dbReference type="GO" id="GO:0009098">
    <property type="term" value="P:L-leucine biosynthetic process"/>
    <property type="evidence" value="ECO:0007669"/>
    <property type="project" value="UniProtKB-UniPathway"/>
</dbReference>
<dbReference type="GO" id="GO:0052656">
    <property type="term" value="F:L-isoleucine-2-oxoglutarate transaminase activity"/>
    <property type="evidence" value="ECO:0007669"/>
    <property type="project" value="RHEA"/>
</dbReference>
<evidence type="ECO:0000256" key="9">
    <source>
        <dbReference type="ARBA" id="ARBA00022679"/>
    </source>
</evidence>
<evidence type="ECO:0000256" key="15">
    <source>
        <dbReference type="PIRSR" id="PIRSR006468-1"/>
    </source>
</evidence>
<keyword evidence="7 18" id="KW-0032">Aminotransferase</keyword>
<comment type="caution">
    <text evidence="20">The sequence shown here is derived from an EMBL/GenBank/DDBJ whole genome shotgun (WGS) entry which is preliminary data.</text>
</comment>
<dbReference type="GO" id="GO:0052655">
    <property type="term" value="F:L-valine-2-oxoglutarate transaminase activity"/>
    <property type="evidence" value="ECO:0007669"/>
    <property type="project" value="RHEA"/>
</dbReference>
<dbReference type="EMBL" id="VOPY01000003">
    <property type="protein sequence ID" value="TXC68109.1"/>
    <property type="molecule type" value="Genomic_DNA"/>
</dbReference>
<dbReference type="PIRSF" id="PIRSF006468">
    <property type="entry name" value="BCAT1"/>
    <property type="match status" value="1"/>
</dbReference>
<name>A0A5C6U5U6_9SPHN</name>
<comment type="pathway">
    <text evidence="4 19">Amino-acid biosynthesis; L-valine biosynthesis; L-valine from pyruvate: step 4/4.</text>
</comment>
<evidence type="ECO:0000313" key="21">
    <source>
        <dbReference type="Proteomes" id="UP000321129"/>
    </source>
</evidence>
<comment type="catalytic activity">
    <reaction evidence="14 18">
        <text>L-leucine + 2-oxoglutarate = 4-methyl-2-oxopentanoate + L-glutamate</text>
        <dbReference type="Rhea" id="RHEA:18321"/>
        <dbReference type="ChEBI" id="CHEBI:16810"/>
        <dbReference type="ChEBI" id="CHEBI:17865"/>
        <dbReference type="ChEBI" id="CHEBI:29985"/>
        <dbReference type="ChEBI" id="CHEBI:57427"/>
        <dbReference type="EC" id="2.6.1.42"/>
    </reaction>
</comment>
<dbReference type="SUPFAM" id="SSF56752">
    <property type="entry name" value="D-aminoacid aminotransferase-like PLP-dependent enzymes"/>
    <property type="match status" value="1"/>
</dbReference>
<keyword evidence="9 18" id="KW-0808">Transferase</keyword>
<dbReference type="Proteomes" id="UP000321129">
    <property type="component" value="Unassembled WGS sequence"/>
</dbReference>
<dbReference type="InterPro" id="IPR043132">
    <property type="entry name" value="BCAT-like_C"/>
</dbReference>
<keyword evidence="8 18" id="KW-0028">Amino-acid biosynthesis</keyword>
<dbReference type="EC" id="2.6.1.42" evidence="18"/>
<evidence type="ECO:0000313" key="20">
    <source>
        <dbReference type="EMBL" id="TXC68109.1"/>
    </source>
</evidence>
<evidence type="ECO:0000256" key="19">
    <source>
        <dbReference type="RuleBase" id="RU004519"/>
    </source>
</evidence>
<dbReference type="InterPro" id="IPR036038">
    <property type="entry name" value="Aminotransferase-like"/>
</dbReference>
<dbReference type="OrthoDB" id="9804984at2"/>
<dbReference type="Pfam" id="PF01063">
    <property type="entry name" value="Aminotran_4"/>
    <property type="match status" value="1"/>
</dbReference>
<dbReference type="InterPro" id="IPR018300">
    <property type="entry name" value="Aminotrans_IV_CS"/>
</dbReference>
<comment type="cofactor">
    <cofactor evidence="1 17">
        <name>pyridoxal 5'-phosphate</name>
        <dbReference type="ChEBI" id="CHEBI:597326"/>
    </cofactor>
</comment>
<dbReference type="InterPro" id="IPR001544">
    <property type="entry name" value="Aminotrans_IV"/>
</dbReference>
<keyword evidence="21" id="KW-1185">Reference proteome</keyword>
<sequence length="367" mass="40130">MPDRAPALPALAIEPHPARVSDADRADRIADPGFGRIFTDHMASAVWNTEQGWHDARITPRVPLQIDPATSVLHYAQEIFEGMKAYRTADGAMALFRPQENARRFNASARRMAMPEIPEALFLEAVRQVVATDADWFPGVPGGALYIRPFMFSSDVRLGVRPASEYRFLVIVSPVGNYFRGDPTAIKLWVSRNYVRAAPGGTGEAKCGGNYAGSLVAQAEAIERGCDQVVYLDAIERKWVEELGGMNLFFVMDDGTLVTPPLGGTILPGITRDSLITIARDEGLTVREERYGIDQWRADAASGRLVESFACGTAAVVTPVGEVRDGDSVFTIGSGGPGQLTQRLRQRLVDIQYGRAPDRHNWVESIG</sequence>
<dbReference type="InterPro" id="IPR033939">
    <property type="entry name" value="BCAT_family"/>
</dbReference>
<dbReference type="NCBIfam" id="NF009897">
    <property type="entry name" value="PRK13357.1"/>
    <property type="match status" value="1"/>
</dbReference>
<comment type="pathway">
    <text evidence="5 19">Amino-acid biosynthesis; L-leucine biosynthesis; L-leucine from 3-methyl-2-oxobutanoate: step 4/4.</text>
</comment>
<evidence type="ECO:0000256" key="14">
    <source>
        <dbReference type="ARBA" id="ARBA00049229"/>
    </source>
</evidence>
<gene>
    <name evidence="20" type="ORF">FSZ31_10390</name>
</gene>
<organism evidence="20 21">
    <name type="scientific">Flavisphingopyxis soli</name>
    <dbReference type="NCBI Taxonomy" id="2601267"/>
    <lineage>
        <taxon>Bacteria</taxon>
        <taxon>Pseudomonadati</taxon>
        <taxon>Pseudomonadota</taxon>
        <taxon>Alphaproteobacteria</taxon>
        <taxon>Sphingomonadales</taxon>
        <taxon>Sphingopyxidaceae</taxon>
        <taxon>Flavisphingopyxis</taxon>
    </lineage>
</organism>
<dbReference type="AlphaFoldDB" id="A0A5C6U5U6"/>
<evidence type="ECO:0000256" key="11">
    <source>
        <dbReference type="ARBA" id="ARBA00023304"/>
    </source>
</evidence>
<dbReference type="GO" id="GO:0009099">
    <property type="term" value="P:L-valine biosynthetic process"/>
    <property type="evidence" value="ECO:0007669"/>
    <property type="project" value="UniProtKB-UniPathway"/>
</dbReference>
<dbReference type="Gene3D" id="3.20.10.10">
    <property type="entry name" value="D-amino Acid Aminotransferase, subunit A, domain 2"/>
    <property type="match status" value="1"/>
</dbReference>
<evidence type="ECO:0000256" key="10">
    <source>
        <dbReference type="ARBA" id="ARBA00022898"/>
    </source>
</evidence>
<dbReference type="UniPathway" id="UPA00048">
    <property type="reaction ID" value="UER00073"/>
</dbReference>
<dbReference type="PANTHER" id="PTHR11825:SF44">
    <property type="entry name" value="BRANCHED-CHAIN-AMINO-ACID AMINOTRANSFERASE"/>
    <property type="match status" value="1"/>
</dbReference>
<dbReference type="GO" id="GO:0052654">
    <property type="term" value="F:L-leucine-2-oxoglutarate transaminase activity"/>
    <property type="evidence" value="ECO:0007669"/>
    <property type="project" value="RHEA"/>
</dbReference>
<evidence type="ECO:0000256" key="18">
    <source>
        <dbReference type="RuleBase" id="RU004517"/>
    </source>
</evidence>
<evidence type="ECO:0000256" key="5">
    <source>
        <dbReference type="ARBA" id="ARBA00005072"/>
    </source>
</evidence>
<dbReference type="UniPathway" id="UPA00049">
    <property type="reaction ID" value="UER00062"/>
</dbReference>
<dbReference type="RefSeq" id="WP_147123329.1">
    <property type="nucleotide sequence ID" value="NZ_VOPY01000003.1"/>
</dbReference>
<reference evidence="20 21" key="1">
    <citation type="submission" date="2019-08" db="EMBL/GenBank/DDBJ databases">
        <title>Sphingorhabdus soil sp. nov., isolated from arctic soil.</title>
        <authorList>
            <person name="Liu Y."/>
        </authorList>
    </citation>
    <scope>NUCLEOTIDE SEQUENCE [LARGE SCALE GENOMIC DNA]</scope>
    <source>
        <strain evidence="20 21">D-2Q-5-6</strain>
    </source>
</reference>
<comment type="similarity">
    <text evidence="6 16">Belongs to the class-IV pyridoxal-phosphate-dependent aminotransferase family.</text>
</comment>
<comment type="pathway">
    <text evidence="3 19">Amino-acid biosynthesis; L-isoleucine biosynthesis; L-isoleucine from 2-oxobutanoate: step 4/4.</text>
</comment>
<comment type="catalytic activity">
    <reaction evidence="13 18">
        <text>L-isoleucine + 2-oxoglutarate = (S)-3-methyl-2-oxopentanoate + L-glutamate</text>
        <dbReference type="Rhea" id="RHEA:24801"/>
        <dbReference type="ChEBI" id="CHEBI:16810"/>
        <dbReference type="ChEBI" id="CHEBI:29985"/>
        <dbReference type="ChEBI" id="CHEBI:35146"/>
        <dbReference type="ChEBI" id="CHEBI:58045"/>
        <dbReference type="EC" id="2.6.1.42"/>
    </reaction>
</comment>
<dbReference type="InterPro" id="IPR005786">
    <property type="entry name" value="B_amino_transII"/>
</dbReference>
<evidence type="ECO:0000256" key="2">
    <source>
        <dbReference type="ARBA" id="ARBA00003109"/>
    </source>
</evidence>
<evidence type="ECO:0000256" key="13">
    <source>
        <dbReference type="ARBA" id="ARBA00048798"/>
    </source>
</evidence>